<dbReference type="InterPro" id="IPR009543">
    <property type="entry name" value="VPS13_VAB"/>
</dbReference>
<feature type="region of interest" description="Disordered" evidence="3">
    <location>
        <begin position="416"/>
        <end position="461"/>
    </location>
</feature>
<feature type="compositionally biased region" description="Polar residues" evidence="3">
    <location>
        <begin position="3597"/>
        <end position="3609"/>
    </location>
</feature>
<name>A0AAW1QXL1_9CHLO</name>
<feature type="compositionally biased region" description="Basic and acidic residues" evidence="3">
    <location>
        <begin position="4365"/>
        <end position="4379"/>
    </location>
</feature>
<feature type="region of interest" description="Disordered" evidence="3">
    <location>
        <begin position="3820"/>
        <end position="3839"/>
    </location>
</feature>
<feature type="region of interest" description="Disordered" evidence="3">
    <location>
        <begin position="3673"/>
        <end position="3742"/>
    </location>
</feature>
<comment type="caution">
    <text evidence="6">The sequence shown here is derived from an EMBL/GenBank/DDBJ whole genome shotgun (WGS) entry which is preliminary data.</text>
</comment>
<feature type="region of interest" description="Disordered" evidence="3">
    <location>
        <begin position="2340"/>
        <end position="2417"/>
    </location>
</feature>
<dbReference type="Proteomes" id="UP001438707">
    <property type="component" value="Unassembled WGS sequence"/>
</dbReference>
<feature type="region of interest" description="Disordered" evidence="3">
    <location>
        <begin position="3844"/>
        <end position="3866"/>
    </location>
</feature>
<feature type="chain" id="PRO_5043957248" description="C2 domain-containing protein" evidence="4">
    <location>
        <begin position="17"/>
        <end position="6178"/>
    </location>
</feature>
<dbReference type="GO" id="GO:0045053">
    <property type="term" value="P:protein retention in Golgi apparatus"/>
    <property type="evidence" value="ECO:0007669"/>
    <property type="project" value="TreeGrafter"/>
</dbReference>
<organism evidence="6 7">
    <name type="scientific">Apatococcus lobatus</name>
    <dbReference type="NCBI Taxonomy" id="904363"/>
    <lineage>
        <taxon>Eukaryota</taxon>
        <taxon>Viridiplantae</taxon>
        <taxon>Chlorophyta</taxon>
        <taxon>core chlorophytes</taxon>
        <taxon>Trebouxiophyceae</taxon>
        <taxon>Chlorellales</taxon>
        <taxon>Chlorellaceae</taxon>
        <taxon>Apatococcus</taxon>
    </lineage>
</organism>
<protein>
    <recommendedName>
        <fullName evidence="5">C2 domain-containing protein</fullName>
    </recommendedName>
</protein>
<feature type="region of interest" description="Disordered" evidence="3">
    <location>
        <begin position="1478"/>
        <end position="1498"/>
    </location>
</feature>
<feature type="compositionally biased region" description="Basic and acidic residues" evidence="3">
    <location>
        <begin position="4393"/>
        <end position="4403"/>
    </location>
</feature>
<feature type="compositionally biased region" description="Low complexity" evidence="3">
    <location>
        <begin position="3781"/>
        <end position="3792"/>
    </location>
</feature>
<feature type="region of interest" description="Disordered" evidence="3">
    <location>
        <begin position="4080"/>
        <end position="4103"/>
    </location>
</feature>
<dbReference type="InterPro" id="IPR026847">
    <property type="entry name" value="VPS13"/>
</dbReference>
<keyword evidence="2" id="KW-0175">Coiled coil</keyword>
<feature type="compositionally biased region" description="Polar residues" evidence="3">
    <location>
        <begin position="3407"/>
        <end position="3418"/>
    </location>
</feature>
<dbReference type="PANTHER" id="PTHR16166:SF93">
    <property type="entry name" value="INTERMEMBRANE LIPID TRANSFER PROTEIN VPS13"/>
    <property type="match status" value="1"/>
</dbReference>
<reference evidence="6 7" key="1">
    <citation type="journal article" date="2024" name="Nat. Commun.">
        <title>Phylogenomics reveals the evolutionary origins of lichenization in chlorophyte algae.</title>
        <authorList>
            <person name="Puginier C."/>
            <person name="Libourel C."/>
            <person name="Otte J."/>
            <person name="Skaloud P."/>
            <person name="Haon M."/>
            <person name="Grisel S."/>
            <person name="Petersen M."/>
            <person name="Berrin J.G."/>
            <person name="Delaux P.M."/>
            <person name="Dal Grande F."/>
            <person name="Keller J."/>
        </authorList>
    </citation>
    <scope>NUCLEOTIDE SEQUENCE [LARGE SCALE GENOMIC DNA]</scope>
    <source>
        <strain evidence="6 7">SAG 2145</strain>
    </source>
</reference>
<gene>
    <name evidence="6" type="ORF">WJX74_001979</name>
</gene>
<feature type="region of interest" description="Disordered" evidence="3">
    <location>
        <begin position="3383"/>
        <end position="3427"/>
    </location>
</feature>
<feature type="compositionally biased region" description="Basic and acidic residues" evidence="3">
    <location>
        <begin position="4484"/>
        <end position="4494"/>
    </location>
</feature>
<feature type="region of interest" description="Disordered" evidence="3">
    <location>
        <begin position="1984"/>
        <end position="2039"/>
    </location>
</feature>
<dbReference type="PANTHER" id="PTHR16166">
    <property type="entry name" value="VACUOLAR PROTEIN SORTING-ASSOCIATED PROTEIN VPS13"/>
    <property type="match status" value="1"/>
</dbReference>
<evidence type="ECO:0000313" key="7">
    <source>
        <dbReference type="Proteomes" id="UP001438707"/>
    </source>
</evidence>
<dbReference type="Gene3D" id="2.60.40.150">
    <property type="entry name" value="C2 domain"/>
    <property type="match status" value="2"/>
</dbReference>
<evidence type="ECO:0000256" key="2">
    <source>
        <dbReference type="SAM" id="Coils"/>
    </source>
</evidence>
<keyword evidence="7" id="KW-1185">Reference proteome</keyword>
<evidence type="ECO:0000256" key="3">
    <source>
        <dbReference type="SAM" id="MobiDB-lite"/>
    </source>
</evidence>
<feature type="region of interest" description="Disordered" evidence="3">
    <location>
        <begin position="5268"/>
        <end position="5300"/>
    </location>
</feature>
<feature type="compositionally biased region" description="Polar residues" evidence="3">
    <location>
        <begin position="3857"/>
        <end position="3866"/>
    </location>
</feature>
<feature type="region of interest" description="Disordered" evidence="3">
    <location>
        <begin position="1908"/>
        <end position="1927"/>
    </location>
</feature>
<feature type="signal peptide" evidence="4">
    <location>
        <begin position="1"/>
        <end position="16"/>
    </location>
</feature>
<feature type="compositionally biased region" description="Low complexity" evidence="3">
    <location>
        <begin position="4939"/>
        <end position="4959"/>
    </location>
</feature>
<feature type="coiled-coil region" evidence="2">
    <location>
        <begin position="4833"/>
        <end position="4860"/>
    </location>
</feature>
<feature type="region of interest" description="Disordered" evidence="3">
    <location>
        <begin position="4880"/>
        <end position="4924"/>
    </location>
</feature>
<feature type="compositionally biased region" description="Low complexity" evidence="3">
    <location>
        <begin position="565"/>
        <end position="580"/>
    </location>
</feature>
<feature type="region of interest" description="Disordered" evidence="3">
    <location>
        <begin position="4448"/>
        <end position="4495"/>
    </location>
</feature>
<proteinExistence type="inferred from homology"/>
<evidence type="ECO:0000259" key="5">
    <source>
        <dbReference type="PROSITE" id="PS50004"/>
    </source>
</evidence>
<feature type="region of interest" description="Disordered" evidence="3">
    <location>
        <begin position="1844"/>
        <end position="1867"/>
    </location>
</feature>
<dbReference type="CDD" id="cd00030">
    <property type="entry name" value="C2"/>
    <property type="match status" value="2"/>
</dbReference>
<feature type="region of interest" description="Disordered" evidence="3">
    <location>
        <begin position="4939"/>
        <end position="5059"/>
    </location>
</feature>
<dbReference type="GO" id="GO:0006623">
    <property type="term" value="P:protein targeting to vacuole"/>
    <property type="evidence" value="ECO:0007669"/>
    <property type="project" value="TreeGrafter"/>
</dbReference>
<feature type="compositionally biased region" description="Basic and acidic residues" evidence="3">
    <location>
        <begin position="3797"/>
        <end position="3811"/>
    </location>
</feature>
<feature type="compositionally biased region" description="Low complexity" evidence="3">
    <location>
        <begin position="4311"/>
        <end position="4322"/>
    </location>
</feature>
<feature type="region of interest" description="Disordered" evidence="3">
    <location>
        <begin position="3780"/>
        <end position="3811"/>
    </location>
</feature>
<feature type="region of interest" description="Disordered" evidence="3">
    <location>
        <begin position="2294"/>
        <end position="2319"/>
    </location>
</feature>
<feature type="region of interest" description="Disordered" evidence="3">
    <location>
        <begin position="1942"/>
        <end position="1970"/>
    </location>
</feature>
<feature type="region of interest" description="Disordered" evidence="3">
    <location>
        <begin position="2772"/>
        <end position="2792"/>
    </location>
</feature>
<accession>A0AAW1QXL1</accession>
<feature type="region of interest" description="Disordered" evidence="3">
    <location>
        <begin position="1204"/>
        <end position="1229"/>
    </location>
</feature>
<feature type="compositionally biased region" description="Pro residues" evidence="3">
    <location>
        <begin position="3721"/>
        <end position="3730"/>
    </location>
</feature>
<sequence length="6178" mass="668777">MLSWSSWLLTVTAVSAVLTTTGWVAVVRFAALQRLLAFGLRRAFRIICAPAEGRNSSYRVTSDQSGVLIEGFELGSRISSLAGNDLFIFSALRVEHCHIQLPTLHQPLSIQLAGVCAELVQRQLPEPVALETRQDQEARASFNLKQDKLKAIDKLLWDTDFVDTGIARQQTTSGLLGRIKARALHRLLALCLQYVQLNVSNLEAIYRQADQPGPRPDAGHYLRAVDEICLAIRKANVTPEGPPAVTDTAQLDAQKDASAVAEVAGQSAADWFLSRFQQIWERIVLYRAISTRVQLEGIDLSLTAFGARHQDLGHDVLGQQGNNLNVLHSAFTNPQQQQQPQMSSGTAVGLLHQPQPTHETRALSHHYMGAATPTAERSALGPEVVPQSPTQQPALRPQAQPISVAQKSPEIVPALQSAAPAEHRKVHRRYGQPSDVPQPPEGLAGSSREPENGPNHASSPLTSSEAAILAAITAGLQLTRHKHTVLRQWGLACSVRVQPPAWLAGEGLLSERSNNSVVSVSGTPEVPVSPDSRAAFALAGQDSFSITDDSKGMRDTMSSRADNTGASSSGIASEAEPSAGIRDESLPEPDNSPPPMGPTITISISIRALVPDWDAAAVAVAMRMVDRLQVYEQYVTYWQARPQEPVHVNPRTWWLHAGQAAARECRKVSRHKVSLHTLESRHRNRLAYTKLYEAIISERPSYQAFTSSLISGRVTRLQRNQLAAMEAQLTLEEIAHFRVAIAAQHSKCIKDDPAVLSHAFHAVDAIISNLGALPSSVESMLFQTKSSSEAPKMIGFKLHATCPKIGVSIQACTSWWALSGLRPTADFSAVEASVKDISVSITPSGRISGRIKSFAAGGLGMGEASSEVVATLINSPSGDCNRLLQVADLHAAASQAGGLQDYLAQIPKQFLVVSIAMKAAKLEETDVEADAQAAPVMSTGATVAAADNFHAVRPPGFEIKARLAGIQVLYNKDVVSAVLTFMRHLDQLKRQPVITPVGAPDKPRPHAMDLLEVDPSQPSNLFERTMHAFATQNIPISQPLALPVLSISLTCPGIVLRIPYLHVPAYFSDKLIDPSTGHAARPEHYELIAAITRLRAHTFGEDFHQFMEEGTSQRVCAVCYLDIFCYQPPDKRSRHGFPGRTSAAGNWIGSMQLNREPSHFPMGPAAVRPAAEGEHDALDEQAISVMAKAWAHPDDYELLKVTNKRGSPEPLTGRRSAAHTRPGMGHSPALSLESNALPLIPLVKVAAAQVELSQKVDSLPVAPGSLTISSAVSTVGIHFWLSPLQVAHALSIVTAVEAAIPPEVAAMNQQQNLQPNAAKPAAYGSSAMKTQLRLSASVEIPLIAVLCLAEKASPTVPNASVSPSPLQRTGTGRPEAGGRLLPIYGINLVALCGAVRYYGTGETDAGLNVGGILVRDLQIRSDARFGHFLQTLPTRTIVIGSYANAYRRRLLRYSNITPLKKRWRRAIRTVMLRNRTSVYSGQSQAQRRRIRRSPHPPLHVPDSLLQRQVVGPQIRLTFQVQAATKLPGHPLYKLPPPAQLNIDAGNILLFVRISKNNRMLPFSSQTLNLVNNFMENRPPGSSLITGKTDPGAEDADKAGPSDYMAPITPPAVAADPAEQKSQGLEVHVTLTELDVTMMVEKRELTSLKLIKCGVDVAIASIPPLAGRQAVEVHGRVDDLILRDLQAMPEHRAVIQGKDADESCSVFLEYLQPHNQDDMASLIVKLENPRIILLFRFLYDLLHGVDIILTVFKNTRSKQEAKPHAGDAPQEPLIAVPLELIVHVVHAALLLPASSKSRHALGLDIDYLALSMPGEALPDEGLATANLPMIVEMVDQALEGSVLLRKPVPHPDGPGEGEHAQDDSQGGAAIPQSQMRLMPPSHSTQEAPSQQASPGTRALDTFRQLVSPRLPFVPQGGRGPGSGPRSQGGVLFLDEPVLPTMTSQQRRAGTLQVPTEPEQAASPQINPLVPPSTVPHVPLVTISEDGQEPVGHAPMGASPIPSPAPRMLGGHLPQGPGHQGPVSLGAAGRAGSAPGRIQDTGHADMVQGLLPDRSAPAENRYAPEAAIGLLAANVAMYRGKLAPSRSSRADHSHVPVSVERLIWPLQEYKIIDRQPFVQPGNYGLVIFERQQESEAPPYLHIHIASPKFVSNMNQSNYAALLGFTQGNLAEVSSYQSAQPKQQNDKPQRTTFNPAFKFGAPAADFPNLRVTADVKEATAVMEAQASIWQSGAFRNVTPSATGTLPFFRAAITDIQMDLAIFERSGATYMQFDGSSIQADDLRLAYSKVMTDAVEEDKGYTPGGTLSEGELGMYEPPFARDDPYETENLLKLSRESLLKRSASAWSAGSGRGLQGEGSGLSDSLRKLPPTSVKKSAAPGAPPSFTAKPTPRLRMLRQQASDQPQMGSALPGAPGTSQSKEAAELGVTSVVEMGSPEDIHVTDAGVIPLVHLVAGPCKAIPSESAHLDRNAARPPRCLQASVGLLTDGTIAVEVQLAELLLQWPFLSDLSFMDAASSIFQPPTEIAEETGDPLHTAAAAAAAQVQQKGALQPWLYLNIIAVNSQFLLPVFDMVTIGDCVQKNFGGGAERLNMHERMADVILEAVSNALEGKGTAVSLENKALALTWSAVRFAYAMGGDGQADMRIDIRRIAAFVRDPAACVTCLLLPLSCSAHLQISTPQVIERAEQEKLTRATKLIQRWWRRRRWQQSAERSRRSRPAGERPKLTESDVAMDFAARLGRPILRVPDQEQVSMFDTLVESVASPRTRKLLQEYQHLAKASSTTSGNPAAGHPGMSRSPSVISLTAALGDLTVRAAFSHIPLAQSALWMVDNIMMKAAPGNMMTGTTASTVELPKPQDADFRPTSVDVNGTAQAVSLVLCNDKPTTFGAPDVLDFCADNLKLSFTLDQSFSDRPPNQAATLELHIMASFLNNSSSRWEAICESWGVKAEMVDNISPIYRSDQQRRFWLSSKEHLNVNFNPASLLSFGDLLAFVNSVLSVVPNVPSVGLTPSNSGASINTLVRQGKWTAPEAAPAMREQLAVEDEITSRVPQKYLIQNQSGMRIFYWAERNEDGPQRTHSLDSGQSQTLKVSPTQKVLSLISYGKGGASEKVGNVINLHFEGNWMPLKDVAVSVVGKYRYTMMSPAEHDRVPIIVDIILVGRTKIITLHSSLWLENHTDRAVSFRLHVPLTPLTAPTHPANSTQDPTGNIIIGPFPSGSGTYLPVTAVLGGLLYAKPEGYREAQRDVIRLSSDLRELQKQQGYATCEPEDGTQSADNSPLHCSFLVVPAQVNSEFQAYKHIECMEPGELMRASSPLEAIIGMHPTLILTNALPYDIQVTVWQVQPFRAMRKSQSAAEERHSSLKEVARYDVRHMRAAFSGSLPIVNDSDIDPTQSTFLEDTTHQGHHRHSKSRPSGSQGSQMRWSNGMGAPHNLKTNLNRASIMPRQTTARGRHITIEIKAGSTQDVYVNMDGNLLIHMVVPKLGLSAVEWAVVSWASSQVSRETLGDRKYIYRLPKEIKLKQQRAAKSARLWSPALYVKPLRALGHRLNPKGPHMDFSSDESGSDTTHMYDASSPGTPTIRRSRAETPLSPLGRSNPAARIQSATQPSSSNDGTVTFAGAHGADRDIVASERLPSLTQAALMHMPAPAYTGRAATADLSSPGTYRQQPLQNAAVPVAMPSRPTVPHSPYEDPRLQQDMGSMPHVSMPAVQQDKTLSAIQGQHPDGLGPPSPPGPSPLMSDLQRQTQTQEGVVDMAAANQGPAAALTGDHSSASSRNAARRPEYLKTASATTTSSAAAPEVLTGDHRSEASRNADRALRARRQGTLELSPVQGPQQSSMPRPSANGVLALATPKLGGTPHMGSEQSSRQSQPGVLQAGAMQQNGIPLQMEIEPAVPPSAVRAPNGSTMQQVGAPHQGLMGFAAHETRLQPGPPRFVQHQQVQGRPVQPVAPMIEPSLLSTVSTDPGEAYVQSRVPAALHDSQVLYTNPLQDVPPSPATSYSGSPVPFKPLGITEPRPGRIGDALPAPLQPTQPPSMAHVAPALMQPDAGVGAFRRGSLTADPPVDQLALIQAEEINVDPAGQAGVGMRSQAGQPVQAGQMSSPGAAAGEGVALPRKLTTGRRAMLRRAFEEWREQSTATATQSFYHGKRRRKHASSPNIMYVGIDNSMVNESGRSPLCRVTLFAPFWLDNRTGMDLLFQDHKSAPPNPLFLGANSPFDYAEVESPGVRLTDSRTPGGSHSSPWDVSLPREIHVRPILLNKQEKTRFSLKTVARREFSHSIQISTVGIKGSIRIKGPENIHPGSIPAGLRKSLRMAFTPPGQSPSTSSPALDRFHMGLSPPRELAAPSDHSITPGLAHAEPSEAQMEAEDDKDFRRPSQDPRSKHKVIDFKLRTLRRKSSRMDRHSELYQRAEGSAANRVEGSRGRIRRSSSISETVVAVDIQPADPALTAARPALAAATHGPGGDSNEPKPIRQSSRGSASGRGSGIDEVDLRDVSRHNLDQNANLKDMALKTSKQKAKTGWEKVKPVRKRGHRLFEFAVEVAAGPATSFLRHTKVITVKAKYVVDNQTGMPIEIKQRGTPDLPPDFIGDDDQCARRLAINDRAAIHWDDADLPHELVVRPLSKTSETWQWSGSFNLGQRQEYFGLRVRKTEDPTQAINIPVNITVGTSGSVLVTFKSRLSVPPYRIENQCEDVKIFFAQTSVAQLHERKFWNTLDPMPGGNAMPYAWDEPTQDHKLTVQAVCIDKVGQKRTAVYQLDRPGAQVPLLLPTVNAGNQTGEGSSAFSHVQSLSKEKNVPKDVKQKLSSLLAAEFSKKVYVTVYADGPTRVLRFADQQSVASLEAQESVLDLKARLAQVETELKDINLDFTRLHGVSGVRQLDLYGQSQALQSSPDPAPPELPRRVSKTMPDSARSKLSKKQEGTSFQRVNSQRTIFGEPVAMGGDAAAAEGEGTLRRAGSSAAALSGKQPSRLGSLTTSPKRRRTGSQTEPPVAGTLPRPDSQRSLATEDAAGPSRGTTADQDKPLQPQGSGPAIKLNLGGPAGSMFSVKEEGNERKAAREQLELSSSQQVQGSKLLQDAVENDLALLLGGDLIVTIEKAEDLHGAERSTHSFARLRIGKQTQQQTNVIWSSCNPVWEEALSFREVSAASELVVDLLDLGGSRQGKQLEKLAKDPHRVMANSRFLGRVQVPLSETLSQRRAEQQWYTLTRSNAHDRVTGRLRMGFSWEITVRSLLTLKLSIMERVLAQRVEILCMLHPVQPQKALDWLSLTEPPVTHQGNVEHPSPNLHSQADAGLAAKGQPRHEDESAMARRLLQAHMSKEHHNHLMVTVLEVRGLHPRKGVVVAFSANELPNPTVELHVPQQPMHSVTMEHTLKPRYSDEVSATYERLPSDTQMTVRVLDHKGKYREALLGETVMSCSHVHGDQPVYVWLPILPPVHRNYIPLKKPKTPGKPAVAPSLQVHLRFQWVKQVTRGQTLHMDLHLKGLGISVMGGLQDELFNLTVEQVKVKGERSKLEAKLEGSIRRLQLDNQMLDATQPVVLAPTSVAHSRSGTAQAALGDADLITFGMSRSFANNMVALVTDTAVSPQPRAPAVKGADGMNPIEGSGAILSFKDLSLTIGEMDFQADDGFLEALSSFILSIPTADIWQDQAWRQQQAKLLSAQFGPKEVESLAMNTVLPIPGINEAQVDPLQWVQEKELRELQVMRDQSSFSAWYFIEHAEIGDLNINCTIALTSSILTSPYGAQTPTPEPRSGLFSRAIGTAGFQLINVNNVPLQLSGWSTETRLIGRKALVGVLTRHYVGQAIGEAHKVLGGAGPAIAAVPLTVVWAGGSAVTLLSSLGTGKVGPFGAVQRVGFTLSMAFAQVISGFSRMGAAVLATVPPERTGFFSDRAMLNRAVQRPPNAFEAFQRAGTELLTGVGAATGGILLDPIRGYGMGGTPIAIVGAVKGVAGAPVRGTVGVLESVSKSAHGVGLIFLGREAISGSVQRRIRAPGAFSHDDSLEDFQSKAAALAQQQALCYAWQNALPNIYPSLAGQRVDGVVEVSERAVMLLTDSHVAMLKTSSSGAHLSYKPKWAIRITNIQTVRGHEDSMSYTLEYLKRVNLKVLGKWSIPSRKTIKCGSRDIYERFIRSINRHIRDAGHQHSRQTDAGLDLGNVSALTILDAPYETEEEQQQSGMLNDTGCQ</sequence>
<feature type="compositionally biased region" description="Polar residues" evidence="3">
    <location>
        <begin position="4084"/>
        <end position="4096"/>
    </location>
</feature>
<dbReference type="InterPro" id="IPR035892">
    <property type="entry name" value="C2_domain_sf"/>
</dbReference>
<feature type="region of interest" description="Disordered" evidence="3">
    <location>
        <begin position="545"/>
        <end position="599"/>
    </location>
</feature>
<feature type="compositionally biased region" description="Polar residues" evidence="3">
    <location>
        <begin position="4960"/>
        <end position="4971"/>
    </location>
</feature>
<dbReference type="Pfam" id="PF00168">
    <property type="entry name" value="C2"/>
    <property type="match status" value="2"/>
</dbReference>
<evidence type="ECO:0000256" key="4">
    <source>
        <dbReference type="SAM" id="SignalP"/>
    </source>
</evidence>
<keyword evidence="4" id="KW-0732">Signal</keyword>
<evidence type="ECO:0000256" key="1">
    <source>
        <dbReference type="ARBA" id="ARBA00006545"/>
    </source>
</evidence>
<feature type="region of interest" description="Disordered" evidence="3">
    <location>
        <begin position="3544"/>
        <end position="3613"/>
    </location>
</feature>
<dbReference type="InterPro" id="IPR000008">
    <property type="entry name" value="C2_dom"/>
</dbReference>
<dbReference type="EMBL" id="JALJOS010000021">
    <property type="protein sequence ID" value="KAK9826240.1"/>
    <property type="molecule type" value="Genomic_DNA"/>
</dbReference>
<dbReference type="SMART" id="SM00239">
    <property type="entry name" value="C2"/>
    <property type="match status" value="2"/>
</dbReference>
<feature type="compositionally biased region" description="Gly residues" evidence="3">
    <location>
        <begin position="2346"/>
        <end position="2355"/>
    </location>
</feature>
<feature type="domain" description="C2" evidence="5">
    <location>
        <begin position="5065"/>
        <end position="5198"/>
    </location>
</feature>
<dbReference type="PROSITE" id="PS50004">
    <property type="entry name" value="C2"/>
    <property type="match status" value="2"/>
</dbReference>
<feature type="region of interest" description="Disordered" evidence="3">
    <location>
        <begin position="4308"/>
        <end position="4379"/>
    </location>
</feature>
<feature type="compositionally biased region" description="Low complexity" evidence="3">
    <location>
        <begin position="2007"/>
        <end position="2035"/>
    </location>
</feature>
<comment type="similarity">
    <text evidence="1">Belongs to the VPS13 family.</text>
</comment>
<dbReference type="SUPFAM" id="SSF49562">
    <property type="entry name" value="C2 domain (Calcium/lipid-binding domain, CaLB)"/>
    <property type="match status" value="2"/>
</dbReference>
<evidence type="ECO:0000313" key="6">
    <source>
        <dbReference type="EMBL" id="KAK9826240.1"/>
    </source>
</evidence>
<dbReference type="Pfam" id="PF25036">
    <property type="entry name" value="VPS13_VAB"/>
    <property type="match status" value="1"/>
</dbReference>
<feature type="compositionally biased region" description="Basic and acidic residues" evidence="3">
    <location>
        <begin position="5041"/>
        <end position="5055"/>
    </location>
</feature>
<feature type="region of interest" description="Disordered" evidence="3">
    <location>
        <begin position="375"/>
        <end position="403"/>
    </location>
</feature>
<feature type="compositionally biased region" description="Polar residues" evidence="3">
    <location>
        <begin position="4915"/>
        <end position="4924"/>
    </location>
</feature>
<feature type="domain" description="C2" evidence="5">
    <location>
        <begin position="5299"/>
        <end position="5424"/>
    </location>
</feature>
<feature type="region of interest" description="Disordered" evidence="3">
    <location>
        <begin position="4391"/>
        <end position="4422"/>
    </location>
</feature>